<comment type="caution">
    <text evidence="3">The sequence shown here is derived from an EMBL/GenBank/DDBJ whole genome shotgun (WGS) entry which is preliminary data.</text>
</comment>
<keyword evidence="4" id="KW-1185">Reference proteome</keyword>
<dbReference type="Proteomes" id="UP000606974">
    <property type="component" value="Unassembled WGS sequence"/>
</dbReference>
<organism evidence="3 4">
    <name type="scientific">Endocarpon pusillum</name>
    <dbReference type="NCBI Taxonomy" id="364733"/>
    <lineage>
        <taxon>Eukaryota</taxon>
        <taxon>Fungi</taxon>
        <taxon>Dikarya</taxon>
        <taxon>Ascomycota</taxon>
        <taxon>Pezizomycotina</taxon>
        <taxon>Eurotiomycetes</taxon>
        <taxon>Chaetothyriomycetidae</taxon>
        <taxon>Verrucariales</taxon>
        <taxon>Verrucariaceae</taxon>
        <taxon>Endocarpon</taxon>
    </lineage>
</organism>
<evidence type="ECO:0000313" key="3">
    <source>
        <dbReference type="EMBL" id="KAF7505070.1"/>
    </source>
</evidence>
<name>A0A8H7AH57_9EURO</name>
<feature type="region of interest" description="Disordered" evidence="2">
    <location>
        <begin position="217"/>
        <end position="241"/>
    </location>
</feature>
<reference evidence="3" key="1">
    <citation type="submission" date="2020-02" db="EMBL/GenBank/DDBJ databases">
        <authorList>
            <person name="Palmer J.M."/>
        </authorList>
    </citation>
    <scope>NUCLEOTIDE SEQUENCE</scope>
    <source>
        <strain evidence="3">EPUS1.4</strain>
        <tissue evidence="3">Thallus</tissue>
    </source>
</reference>
<accession>A0A8H7AH57</accession>
<evidence type="ECO:0000256" key="2">
    <source>
        <dbReference type="SAM" id="MobiDB-lite"/>
    </source>
</evidence>
<keyword evidence="1" id="KW-0175">Coiled coil</keyword>
<protein>
    <submittedName>
        <fullName evidence="3">Uncharacterized protein</fullName>
    </submittedName>
</protein>
<gene>
    <name evidence="3" type="ORF">GJ744_001289</name>
</gene>
<dbReference type="EMBL" id="JAACFV010000119">
    <property type="protein sequence ID" value="KAF7505070.1"/>
    <property type="molecule type" value="Genomic_DNA"/>
</dbReference>
<proteinExistence type="predicted"/>
<feature type="coiled-coil region" evidence="1">
    <location>
        <begin position="77"/>
        <end position="104"/>
    </location>
</feature>
<evidence type="ECO:0000256" key="1">
    <source>
        <dbReference type="SAM" id="Coils"/>
    </source>
</evidence>
<sequence>MNTVTETHPPAIQSQGSSAEDMNTCEICRWVADCHEAHNHRFNQLQAHIADLSNKLLSAGKSNQRDRIEVVKLHASLRDQNRQLQRVALIAADLEDALKAAAQETMDLRYRVKISDNVLQALREAREVDVSDRFCLSGLVQEAVYRAGAEQMQQHSEREERLTHSHERALEPIEGLAIETTHVAKGHDKTSSMESSAVMDGSHESMPLALLAASVQKLDSPTPPGPVPEEIGRESAWIVDD</sequence>
<evidence type="ECO:0000313" key="4">
    <source>
        <dbReference type="Proteomes" id="UP000606974"/>
    </source>
</evidence>
<dbReference type="AlphaFoldDB" id="A0A8H7AH57"/>
<dbReference type="OrthoDB" id="10491183at2759"/>